<sequence length="322" mass="36710">MKKIFESMTQAESLLGLAVGILSVILLLFVVYAFFLSGILVKKRLDTASHKRVLMVGYFIGFAVLSGLIITGMAFGFQNSGTVFNTFFFTAFPYLCLGVFLIGSIYRYRQNGFQVSSLSSQFLEGKCLFWGSQLFHWGILFLFFGHLVAFLFPRSVILWNGEPVRLVILEATAFSFALSALAGLILFIYRRFTTDRIMMVSSKMDLVVYVILLVQIISGIGVAYFDRWGSSWFASSLTPYLWSVFAFSPKTEIAANMPILVKLHIASAFFIVAIIPFTRFMHFLVAPLDYIWRSYQLVYWNYNNRMIRKSKNYFPGKKPANN</sequence>
<evidence type="ECO:0000256" key="13">
    <source>
        <dbReference type="PIRSR" id="PIRSR603816-1"/>
    </source>
</evidence>
<organism evidence="16 17">
    <name type="scientific">Algoriphagus alkaliphilus</name>
    <dbReference type="NCBI Taxonomy" id="279824"/>
    <lineage>
        <taxon>Bacteria</taxon>
        <taxon>Pseudomonadati</taxon>
        <taxon>Bacteroidota</taxon>
        <taxon>Cytophagia</taxon>
        <taxon>Cytophagales</taxon>
        <taxon>Cyclobacteriaceae</taxon>
        <taxon>Algoriphagus</taxon>
    </lineage>
</organism>
<keyword evidence="11" id="KW-0534">Nitrate assimilation</keyword>
<evidence type="ECO:0000256" key="3">
    <source>
        <dbReference type="ARBA" id="ARBA00022475"/>
    </source>
</evidence>
<dbReference type="InterPro" id="IPR051936">
    <property type="entry name" value="Heme-iron_electron_transfer"/>
</dbReference>
<evidence type="ECO:0000256" key="2">
    <source>
        <dbReference type="ARBA" id="ARBA00022448"/>
    </source>
</evidence>
<proteinExistence type="predicted"/>
<dbReference type="InterPro" id="IPR036197">
    <property type="entry name" value="NarG-like_sf"/>
</dbReference>
<keyword evidence="10 13" id="KW-0408">Iron</keyword>
<dbReference type="GO" id="GO:0008940">
    <property type="term" value="F:nitrate reductase activity"/>
    <property type="evidence" value="ECO:0007669"/>
    <property type="project" value="InterPro"/>
</dbReference>
<feature type="binding site" description="axial binding residue" evidence="13">
    <location>
        <position position="264"/>
    </location>
    <ligand>
        <name>heme b</name>
        <dbReference type="ChEBI" id="CHEBI:60344"/>
        <label>1</label>
    </ligand>
    <ligandPart>
        <name>Fe</name>
        <dbReference type="ChEBI" id="CHEBI:18248"/>
    </ligandPart>
</feature>
<dbReference type="InterPro" id="IPR023234">
    <property type="entry name" value="NarG-like_domain"/>
</dbReference>
<evidence type="ECO:0000256" key="4">
    <source>
        <dbReference type="ARBA" id="ARBA00022617"/>
    </source>
</evidence>
<dbReference type="NCBIfam" id="TIGR00351">
    <property type="entry name" value="narI"/>
    <property type="match status" value="1"/>
</dbReference>
<keyword evidence="17" id="KW-1185">Reference proteome</keyword>
<keyword evidence="4 13" id="KW-0349">Heme</keyword>
<evidence type="ECO:0000313" key="16">
    <source>
        <dbReference type="EMBL" id="SDA48499.1"/>
    </source>
</evidence>
<evidence type="ECO:0000313" key="17">
    <source>
        <dbReference type="Proteomes" id="UP000198756"/>
    </source>
</evidence>
<dbReference type="GO" id="GO:0020037">
    <property type="term" value="F:heme binding"/>
    <property type="evidence" value="ECO:0007669"/>
    <property type="project" value="TreeGrafter"/>
</dbReference>
<evidence type="ECO:0000256" key="12">
    <source>
        <dbReference type="ARBA" id="ARBA00023136"/>
    </source>
</evidence>
<evidence type="ECO:0000256" key="11">
    <source>
        <dbReference type="ARBA" id="ARBA00023063"/>
    </source>
</evidence>
<dbReference type="InterPro" id="IPR003816">
    <property type="entry name" value="Nitrate_red_gam"/>
</dbReference>
<dbReference type="AlphaFoldDB" id="A0A1G5VRM0"/>
<evidence type="ECO:0000256" key="1">
    <source>
        <dbReference type="ARBA" id="ARBA00004651"/>
    </source>
</evidence>
<evidence type="ECO:0000256" key="5">
    <source>
        <dbReference type="ARBA" id="ARBA00022692"/>
    </source>
</evidence>
<name>A0A1G5VRM0_9BACT</name>
<feature type="transmembrane region" description="Helical" evidence="14">
    <location>
        <begin position="83"/>
        <end position="106"/>
    </location>
</feature>
<dbReference type="GO" id="GO:0046872">
    <property type="term" value="F:metal ion binding"/>
    <property type="evidence" value="ECO:0007669"/>
    <property type="project" value="UniProtKB-KW"/>
</dbReference>
<dbReference type="PANTHER" id="PTHR30598:SF3">
    <property type="entry name" value="RESPIRATORY NITRATE REDUCTASE 1 GAMMA CHAIN"/>
    <property type="match status" value="1"/>
</dbReference>
<evidence type="ECO:0000259" key="15">
    <source>
        <dbReference type="Pfam" id="PF02665"/>
    </source>
</evidence>
<evidence type="ECO:0000256" key="14">
    <source>
        <dbReference type="SAM" id="Phobius"/>
    </source>
</evidence>
<feature type="transmembrane region" description="Helical" evidence="14">
    <location>
        <begin position="15"/>
        <end position="41"/>
    </location>
</feature>
<evidence type="ECO:0000256" key="9">
    <source>
        <dbReference type="ARBA" id="ARBA00023002"/>
    </source>
</evidence>
<evidence type="ECO:0000256" key="6">
    <source>
        <dbReference type="ARBA" id="ARBA00022723"/>
    </source>
</evidence>
<keyword evidence="12 14" id="KW-0472">Membrane</keyword>
<dbReference type="PANTHER" id="PTHR30598">
    <property type="entry name" value="NITRATE REDUCTASE PRIVATE CHAPERONE, REDOX ENZYME MATURATION PROTEIN REMP FAMILY"/>
    <property type="match status" value="1"/>
</dbReference>
<dbReference type="STRING" id="279824.SAMN03080617_00659"/>
<gene>
    <name evidence="16" type="ORF">SAMN03080617_00659</name>
</gene>
<feature type="binding site" description="axial binding residue" evidence="13">
    <location>
        <position position="136"/>
    </location>
    <ligand>
        <name>heme b</name>
        <dbReference type="ChEBI" id="CHEBI:60344"/>
        <label>1</label>
    </ligand>
    <ligandPart>
        <name>Fe</name>
        <dbReference type="ChEBI" id="CHEBI:18248"/>
    </ligandPart>
</feature>
<feature type="transmembrane region" description="Helical" evidence="14">
    <location>
        <begin position="53"/>
        <end position="77"/>
    </location>
</feature>
<keyword evidence="5 14" id="KW-0812">Transmembrane</keyword>
<keyword evidence="2" id="KW-0813">Transport</keyword>
<dbReference type="RefSeq" id="WP_092728514.1">
    <property type="nucleotide sequence ID" value="NZ_FMXE01000004.1"/>
</dbReference>
<dbReference type="Pfam" id="PF02665">
    <property type="entry name" value="Nitrate_red_gam"/>
    <property type="match status" value="1"/>
</dbReference>
<dbReference type="GO" id="GO:0009325">
    <property type="term" value="C:nitrate reductase complex"/>
    <property type="evidence" value="ECO:0007669"/>
    <property type="project" value="InterPro"/>
</dbReference>
<keyword evidence="6" id="KW-0479">Metal-binding</keyword>
<feature type="domain" description="NarG-like" evidence="15">
    <location>
        <begin position="85"/>
        <end position="300"/>
    </location>
</feature>
<feature type="binding site" description="axial binding residue" evidence="13">
    <location>
        <position position="282"/>
    </location>
    <ligand>
        <name>heme b</name>
        <dbReference type="ChEBI" id="CHEBI:60344"/>
        <label>1</label>
    </ligand>
    <ligandPart>
        <name>Fe</name>
        <dbReference type="ChEBI" id="CHEBI:18248"/>
    </ligandPart>
</feature>
<keyword evidence="8 14" id="KW-1133">Transmembrane helix</keyword>
<keyword evidence="3" id="KW-1003">Cell membrane</keyword>
<keyword evidence="9" id="KW-0560">Oxidoreductase</keyword>
<dbReference type="GO" id="GO:0005886">
    <property type="term" value="C:plasma membrane"/>
    <property type="evidence" value="ECO:0007669"/>
    <property type="project" value="UniProtKB-SubCell"/>
</dbReference>
<evidence type="ECO:0000256" key="7">
    <source>
        <dbReference type="ARBA" id="ARBA00022982"/>
    </source>
</evidence>
<reference evidence="17" key="1">
    <citation type="submission" date="2016-10" db="EMBL/GenBank/DDBJ databases">
        <authorList>
            <person name="Varghese N."/>
            <person name="Submissions S."/>
        </authorList>
    </citation>
    <scope>NUCLEOTIDE SEQUENCE [LARGE SCALE GENOMIC DNA]</scope>
    <source>
        <strain evidence="17">DSM 22703</strain>
    </source>
</reference>
<dbReference type="GO" id="GO:0042128">
    <property type="term" value="P:nitrate assimilation"/>
    <property type="evidence" value="ECO:0007669"/>
    <property type="project" value="UniProtKB-KW"/>
</dbReference>
<feature type="transmembrane region" description="Helical" evidence="14">
    <location>
        <begin position="206"/>
        <end position="225"/>
    </location>
</feature>
<feature type="transmembrane region" description="Helical" evidence="14">
    <location>
        <begin position="259"/>
        <end position="277"/>
    </location>
</feature>
<feature type="binding site" description="axial binding residue" evidence="13">
    <location>
        <position position="146"/>
    </location>
    <ligand>
        <name>heme b</name>
        <dbReference type="ChEBI" id="CHEBI:60344"/>
        <label>1</label>
    </ligand>
    <ligandPart>
        <name>Fe</name>
        <dbReference type="ChEBI" id="CHEBI:18248"/>
    </ligandPart>
</feature>
<protein>
    <submittedName>
        <fullName evidence="16">Respiratory nitrate reductase, gamma subunit</fullName>
    </submittedName>
</protein>
<feature type="transmembrane region" description="Helical" evidence="14">
    <location>
        <begin position="164"/>
        <end position="186"/>
    </location>
</feature>
<feature type="transmembrane region" description="Helical" evidence="14">
    <location>
        <begin position="127"/>
        <end position="152"/>
    </location>
</feature>
<comment type="subcellular location">
    <subcellularLocation>
        <location evidence="1">Cell membrane</location>
        <topology evidence="1">Multi-pass membrane protein</topology>
    </subcellularLocation>
</comment>
<dbReference type="EMBL" id="FMXE01000004">
    <property type="protein sequence ID" value="SDA48499.1"/>
    <property type="molecule type" value="Genomic_DNA"/>
</dbReference>
<dbReference type="OrthoDB" id="9788113at2"/>
<evidence type="ECO:0000256" key="10">
    <source>
        <dbReference type="ARBA" id="ARBA00023004"/>
    </source>
</evidence>
<dbReference type="Proteomes" id="UP000198756">
    <property type="component" value="Unassembled WGS sequence"/>
</dbReference>
<dbReference type="GO" id="GO:0019645">
    <property type="term" value="P:anaerobic electron transport chain"/>
    <property type="evidence" value="ECO:0007669"/>
    <property type="project" value="TreeGrafter"/>
</dbReference>
<dbReference type="Gene3D" id="1.20.950.20">
    <property type="entry name" value="Transmembrane di-heme cytochromes, Chain C"/>
    <property type="match status" value="1"/>
</dbReference>
<dbReference type="GO" id="GO:0009055">
    <property type="term" value="F:electron transfer activity"/>
    <property type="evidence" value="ECO:0007669"/>
    <property type="project" value="TreeGrafter"/>
</dbReference>
<evidence type="ECO:0000256" key="8">
    <source>
        <dbReference type="ARBA" id="ARBA00022989"/>
    </source>
</evidence>
<keyword evidence="7" id="KW-0249">Electron transport</keyword>
<accession>A0A1G5VRM0</accession>
<dbReference type="SUPFAM" id="SSF103501">
    <property type="entry name" value="Respiratory nitrate reductase 1 gamma chain"/>
    <property type="match status" value="1"/>
</dbReference>